<dbReference type="Gene3D" id="6.10.250.3220">
    <property type="match status" value="1"/>
</dbReference>
<dbReference type="SUPFAM" id="SSF90229">
    <property type="entry name" value="CCCH zinc finger"/>
    <property type="match status" value="1"/>
</dbReference>
<evidence type="ECO:0000256" key="3">
    <source>
        <dbReference type="ARBA" id="ARBA00022833"/>
    </source>
</evidence>
<feature type="region of interest" description="Disordered" evidence="5">
    <location>
        <begin position="1"/>
        <end position="77"/>
    </location>
</feature>
<evidence type="ECO:0000256" key="1">
    <source>
        <dbReference type="ARBA" id="ARBA00022723"/>
    </source>
</evidence>
<dbReference type="InterPro" id="IPR019496">
    <property type="entry name" value="NUFIP1_cons_dom"/>
</dbReference>
<dbReference type="GO" id="GO:0003723">
    <property type="term" value="F:RNA binding"/>
    <property type="evidence" value="ECO:0007669"/>
    <property type="project" value="InterPro"/>
</dbReference>
<feature type="compositionally biased region" description="Acidic residues" evidence="5">
    <location>
        <begin position="456"/>
        <end position="467"/>
    </location>
</feature>
<feature type="region of interest" description="Disordered" evidence="5">
    <location>
        <begin position="182"/>
        <end position="287"/>
    </location>
</feature>
<feature type="region of interest" description="Disordered" evidence="5">
    <location>
        <begin position="564"/>
        <end position="605"/>
    </location>
</feature>
<feature type="zinc finger region" description="C3H1-type" evidence="4">
    <location>
        <begin position="488"/>
        <end position="516"/>
    </location>
</feature>
<feature type="compositionally biased region" description="Acidic residues" evidence="5">
    <location>
        <begin position="272"/>
        <end position="282"/>
    </location>
</feature>
<gene>
    <name evidence="7" type="ORF">TCE0_033f09720</name>
</gene>
<evidence type="ECO:0000313" key="7">
    <source>
        <dbReference type="EMBL" id="GAM38742.1"/>
    </source>
</evidence>
<feature type="region of interest" description="Disordered" evidence="5">
    <location>
        <begin position="321"/>
        <end position="389"/>
    </location>
</feature>
<protein>
    <recommendedName>
        <fullName evidence="6">C3H1-type domain-containing protein</fullName>
    </recommendedName>
</protein>
<keyword evidence="3 4" id="KW-0862">Zinc</keyword>
<dbReference type="InterPro" id="IPR036855">
    <property type="entry name" value="Znf_CCCH_sf"/>
</dbReference>
<feature type="compositionally biased region" description="Basic and acidic residues" evidence="5">
    <location>
        <begin position="403"/>
        <end position="417"/>
    </location>
</feature>
<dbReference type="EMBL" id="DF933829">
    <property type="protein sequence ID" value="GAM38742.1"/>
    <property type="molecule type" value="Genomic_DNA"/>
</dbReference>
<feature type="region of interest" description="Disordered" evidence="5">
    <location>
        <begin position="403"/>
        <end position="537"/>
    </location>
</feature>
<evidence type="ECO:0000256" key="4">
    <source>
        <dbReference type="PROSITE-ProRule" id="PRU00723"/>
    </source>
</evidence>
<dbReference type="AlphaFoldDB" id="A0A6V8HBC4"/>
<feature type="compositionally biased region" description="Polar residues" evidence="5">
    <location>
        <begin position="581"/>
        <end position="594"/>
    </location>
</feature>
<dbReference type="GO" id="GO:0000492">
    <property type="term" value="P:box C/D snoRNP assembly"/>
    <property type="evidence" value="ECO:0007669"/>
    <property type="project" value="TreeGrafter"/>
</dbReference>
<dbReference type="Pfam" id="PF10453">
    <property type="entry name" value="NUFIP1"/>
    <property type="match status" value="1"/>
</dbReference>
<comment type="caution">
    <text evidence="7">The sequence shown here is derived from an EMBL/GenBank/DDBJ whole genome shotgun (WGS) entry which is preliminary data.</text>
</comment>
<feature type="compositionally biased region" description="Basic and acidic residues" evidence="5">
    <location>
        <begin position="330"/>
        <end position="377"/>
    </location>
</feature>
<sequence>MMASQQGFSFPPPPPPPPSSTQQQFPQAGSHSTQNGYNYRGGSGRGGPSGGFRGRGRGGMNRGGRGGASLPNYRNNQQGMYTGGYTMPSNAPKYYQNNSQYGLPAQTFSPVSQGFAAQSVAPTYPPTNYDGRYQNTQNGSTAPIPSYTGHQSHSAVPVAASVVAPPMHWGYDKTGAGGFYPGSTTYQNPVPHAHPQGNNYQNQHGHKRRYSSTFEKPTSQGPRPTAPPAVPSFGVPLPAKPPLPAETSRQAQKKKKRKFNQLGLTPKTEEHESSDEEDDADEESRLASAAGNLAGPLQFTFRGHTSTLNSATDIQSWIEERKKRFPTQARIEEKKKAQEEAKRQKELQREEARRKQQEIKEQREQARREAQAKKDVGSDPMDAALKAKAKAEKLRKKLLKEERRLQKAEADAERARLVAEASQQHPLTDATSDTKEPLAHTDTVDENQSIVSESASSDEDSDDDVPEEMSSRRQGPERVPPPPREGQPKPRKPCRDFQRRGKCPRGSHCRYSHDPSIEGADKARSTVKPGAGAKQPAKRGLFQMLVEQEIQARDRQVMEAISWLGSQGLLEEPEPEPEPATNGSTGDDTLSASNPVAPETLPTSV</sequence>
<organism evidence="7 8">
    <name type="scientific">Talaromyces pinophilus</name>
    <name type="common">Penicillium pinophilum</name>
    <dbReference type="NCBI Taxonomy" id="128442"/>
    <lineage>
        <taxon>Eukaryota</taxon>
        <taxon>Fungi</taxon>
        <taxon>Dikarya</taxon>
        <taxon>Ascomycota</taxon>
        <taxon>Pezizomycotina</taxon>
        <taxon>Eurotiomycetes</taxon>
        <taxon>Eurotiomycetidae</taxon>
        <taxon>Eurotiales</taxon>
        <taxon>Trichocomaceae</taxon>
        <taxon>Talaromyces</taxon>
        <taxon>Talaromyces sect. Talaromyces</taxon>
    </lineage>
</organism>
<reference evidence="8" key="1">
    <citation type="journal article" date="2015" name="Genome Announc.">
        <title>Draft genome sequence of Talaromyces cellulolyticus strain Y-94, a source of lignocellulosic biomass-degrading enzymes.</title>
        <authorList>
            <person name="Fujii T."/>
            <person name="Koike H."/>
            <person name="Sawayama S."/>
            <person name="Yano S."/>
            <person name="Inoue H."/>
        </authorList>
    </citation>
    <scope>NUCLEOTIDE SEQUENCE [LARGE SCALE GENOMIC DNA]</scope>
    <source>
        <strain evidence="8">Y-94</strain>
    </source>
</reference>
<dbReference type="PANTHER" id="PTHR13309:SF0">
    <property type="entry name" value="FMR1-INTERACTING PROTEIN NUFIP1"/>
    <property type="match status" value="1"/>
</dbReference>
<dbReference type="InterPro" id="IPR039136">
    <property type="entry name" value="NUFIP1-like"/>
</dbReference>
<feature type="compositionally biased region" description="Basic residues" evidence="5">
    <location>
        <begin position="500"/>
        <end position="510"/>
    </location>
</feature>
<accession>A0A6V8HBC4</accession>
<feature type="compositionally biased region" description="Polar residues" evidence="5">
    <location>
        <begin position="211"/>
        <end position="222"/>
    </location>
</feature>
<dbReference type="GO" id="GO:0008270">
    <property type="term" value="F:zinc ion binding"/>
    <property type="evidence" value="ECO:0007669"/>
    <property type="project" value="UniProtKB-KW"/>
</dbReference>
<proteinExistence type="predicted"/>
<dbReference type="InterPro" id="IPR000571">
    <property type="entry name" value="Znf_CCCH"/>
</dbReference>
<feature type="compositionally biased region" description="Gly residues" evidence="5">
    <location>
        <begin position="39"/>
        <end position="67"/>
    </location>
</feature>
<evidence type="ECO:0000256" key="2">
    <source>
        <dbReference type="ARBA" id="ARBA00022771"/>
    </source>
</evidence>
<name>A0A6V8HBC4_TALPI</name>
<dbReference type="Proteomes" id="UP000053095">
    <property type="component" value="Unassembled WGS sequence"/>
</dbReference>
<keyword evidence="2 4" id="KW-0863">Zinc-finger</keyword>
<dbReference type="GO" id="GO:0005634">
    <property type="term" value="C:nucleus"/>
    <property type="evidence" value="ECO:0007669"/>
    <property type="project" value="TreeGrafter"/>
</dbReference>
<keyword evidence="1 4" id="KW-0479">Metal-binding</keyword>
<evidence type="ECO:0000256" key="5">
    <source>
        <dbReference type="SAM" id="MobiDB-lite"/>
    </source>
</evidence>
<feature type="compositionally biased region" description="Basic and acidic residues" evidence="5">
    <location>
        <begin position="432"/>
        <end position="443"/>
    </location>
</feature>
<keyword evidence="8" id="KW-1185">Reference proteome</keyword>
<feature type="domain" description="C3H1-type" evidence="6">
    <location>
        <begin position="488"/>
        <end position="516"/>
    </location>
</feature>
<feature type="compositionally biased region" description="Basic and acidic residues" evidence="5">
    <location>
        <begin position="511"/>
        <end position="524"/>
    </location>
</feature>
<dbReference type="SMART" id="SM00356">
    <property type="entry name" value="ZnF_C3H1"/>
    <property type="match status" value="1"/>
</dbReference>
<evidence type="ECO:0000259" key="6">
    <source>
        <dbReference type="PROSITE" id="PS50103"/>
    </source>
</evidence>
<evidence type="ECO:0000313" key="8">
    <source>
        <dbReference type="Proteomes" id="UP000053095"/>
    </source>
</evidence>
<feature type="compositionally biased region" description="Polar residues" evidence="5">
    <location>
        <begin position="421"/>
        <end position="431"/>
    </location>
</feature>
<dbReference type="PROSITE" id="PS50103">
    <property type="entry name" value="ZF_C3H1"/>
    <property type="match status" value="1"/>
</dbReference>
<dbReference type="PANTHER" id="PTHR13309">
    <property type="entry name" value="NUCLEAR FRAGILE X MENTAL RETARDATION PROTEIN INTERACTING PROTEIN 1"/>
    <property type="match status" value="1"/>
</dbReference>
<dbReference type="Pfam" id="PF00642">
    <property type="entry name" value="zf-CCCH"/>
    <property type="match status" value="1"/>
</dbReference>
<dbReference type="CDD" id="cd06503">
    <property type="entry name" value="ATP-synt_Fo_b"/>
    <property type="match status" value="1"/>
</dbReference>
<feature type="compositionally biased region" description="Pro residues" evidence="5">
    <location>
        <begin position="10"/>
        <end position="19"/>
    </location>
</feature>